<feature type="region of interest" description="Disordered" evidence="1">
    <location>
        <begin position="1"/>
        <end position="43"/>
    </location>
</feature>
<gene>
    <name evidence="2" type="ORF">SRO942_LOCUS51296</name>
</gene>
<evidence type="ECO:0000256" key="1">
    <source>
        <dbReference type="SAM" id="MobiDB-lite"/>
    </source>
</evidence>
<dbReference type="Proteomes" id="UP000681722">
    <property type="component" value="Unassembled WGS sequence"/>
</dbReference>
<dbReference type="AlphaFoldDB" id="A0A8S3ALZ2"/>
<dbReference type="EMBL" id="CAJOBC010159477">
    <property type="protein sequence ID" value="CAF4694138.1"/>
    <property type="molecule type" value="Genomic_DNA"/>
</dbReference>
<comment type="caution">
    <text evidence="2">The sequence shown here is derived from an EMBL/GenBank/DDBJ whole genome shotgun (WGS) entry which is preliminary data.</text>
</comment>
<accession>A0A8S3ALZ2</accession>
<protein>
    <submittedName>
        <fullName evidence="2">Uncharacterized protein</fullName>
    </submittedName>
</protein>
<organism evidence="2 3">
    <name type="scientific">Didymodactylos carnosus</name>
    <dbReference type="NCBI Taxonomy" id="1234261"/>
    <lineage>
        <taxon>Eukaryota</taxon>
        <taxon>Metazoa</taxon>
        <taxon>Spiralia</taxon>
        <taxon>Gnathifera</taxon>
        <taxon>Rotifera</taxon>
        <taxon>Eurotatoria</taxon>
        <taxon>Bdelloidea</taxon>
        <taxon>Philodinida</taxon>
        <taxon>Philodinidae</taxon>
        <taxon>Didymodactylos</taxon>
    </lineage>
</organism>
<sequence>MSSQTSSLADSQTGSSLTDNTLSSTPVQQTEITTSPPKKAKQFELVTIAGSSITRGLGNGT</sequence>
<name>A0A8S3ALZ2_9BILA</name>
<evidence type="ECO:0000313" key="3">
    <source>
        <dbReference type="Proteomes" id="UP000681722"/>
    </source>
</evidence>
<feature type="non-terminal residue" evidence="2">
    <location>
        <position position="61"/>
    </location>
</feature>
<reference evidence="2" key="1">
    <citation type="submission" date="2021-02" db="EMBL/GenBank/DDBJ databases">
        <authorList>
            <person name="Nowell W R."/>
        </authorList>
    </citation>
    <scope>NUCLEOTIDE SEQUENCE</scope>
</reference>
<evidence type="ECO:0000313" key="2">
    <source>
        <dbReference type="EMBL" id="CAF4694138.1"/>
    </source>
</evidence>
<proteinExistence type="predicted"/>
<feature type="compositionally biased region" description="Polar residues" evidence="1">
    <location>
        <begin position="1"/>
        <end position="36"/>
    </location>
</feature>